<dbReference type="Proteomes" id="UP000019491">
    <property type="component" value="Unassembled WGS sequence"/>
</dbReference>
<reference evidence="2 3" key="1">
    <citation type="submission" date="2014-02" db="EMBL/GenBank/DDBJ databases">
        <title>Whole genome shotgun sequence of Rhodococcus wratislaviensis NBRC 100605.</title>
        <authorList>
            <person name="Hosoyama A."/>
            <person name="Tsuchikane K."/>
            <person name="Yoshida I."/>
            <person name="Ohji S."/>
            <person name="Ichikawa N."/>
            <person name="Yamazoe A."/>
            <person name="Fujita N."/>
        </authorList>
    </citation>
    <scope>NUCLEOTIDE SEQUENCE [LARGE SCALE GENOMIC DNA]</scope>
    <source>
        <strain evidence="2 3">NBRC 100605</strain>
    </source>
</reference>
<name>X0PMH8_RHOWR</name>
<feature type="region of interest" description="Disordered" evidence="1">
    <location>
        <begin position="28"/>
        <end position="77"/>
    </location>
</feature>
<protein>
    <submittedName>
        <fullName evidence="2">Uncharacterized protein</fullName>
    </submittedName>
</protein>
<comment type="caution">
    <text evidence="2">The sequence shown here is derived from an EMBL/GenBank/DDBJ whole genome shotgun (WGS) entry which is preliminary data.</text>
</comment>
<dbReference type="EMBL" id="BAWF01000009">
    <property type="protein sequence ID" value="GAF43764.1"/>
    <property type="molecule type" value="Genomic_DNA"/>
</dbReference>
<gene>
    <name evidence="2" type="ORF">RW1_009_01890</name>
</gene>
<keyword evidence="3" id="KW-1185">Reference proteome</keyword>
<evidence type="ECO:0000313" key="3">
    <source>
        <dbReference type="Proteomes" id="UP000019491"/>
    </source>
</evidence>
<sequence>MGVVWWVVVVARVGHRVENVRDPIPRMNLRSQPPATGRARVAGTEPVPARSSRYPANAAARTRRASGSVRPGWPGVPVHDGAAPGVLVSSEELAPGTCARERRREVMSRWGFDAS</sequence>
<dbReference type="AlphaFoldDB" id="X0PMH8"/>
<proteinExistence type="predicted"/>
<evidence type="ECO:0000256" key="1">
    <source>
        <dbReference type="SAM" id="MobiDB-lite"/>
    </source>
</evidence>
<evidence type="ECO:0000313" key="2">
    <source>
        <dbReference type="EMBL" id="GAF43764.1"/>
    </source>
</evidence>
<organism evidence="2 3">
    <name type="scientific">Rhodococcus wratislaviensis NBRC 100605</name>
    <dbReference type="NCBI Taxonomy" id="1219028"/>
    <lineage>
        <taxon>Bacteria</taxon>
        <taxon>Bacillati</taxon>
        <taxon>Actinomycetota</taxon>
        <taxon>Actinomycetes</taxon>
        <taxon>Mycobacteriales</taxon>
        <taxon>Nocardiaceae</taxon>
        <taxon>Rhodococcus</taxon>
    </lineage>
</organism>
<accession>X0PMH8</accession>